<proteinExistence type="predicted"/>
<dbReference type="AlphaFoldDB" id="A0A4R2I3L7"/>
<reference evidence="2 3" key="1">
    <citation type="journal article" date="2015" name="Stand. Genomic Sci.">
        <title>Genomic Encyclopedia of Bacterial and Archaeal Type Strains, Phase III: the genomes of soil and plant-associated and newly described type strains.</title>
        <authorList>
            <person name="Whitman W.B."/>
            <person name="Woyke T."/>
            <person name="Klenk H.P."/>
            <person name="Zhou Y."/>
            <person name="Lilburn T.G."/>
            <person name="Beck B.J."/>
            <person name="De Vos P."/>
            <person name="Vandamme P."/>
            <person name="Eisen J.A."/>
            <person name="Garrity G."/>
            <person name="Hugenholtz P."/>
            <person name="Kyrpides N.C."/>
        </authorList>
    </citation>
    <scope>NUCLEOTIDE SEQUENCE [LARGE SCALE GENOMIC DNA]</scope>
    <source>
        <strain evidence="2 3">A3</strain>
    </source>
</reference>
<dbReference type="EMBL" id="SLWQ01000007">
    <property type="protein sequence ID" value="TCO38741.1"/>
    <property type="molecule type" value="Genomic_DNA"/>
</dbReference>
<keyword evidence="1" id="KW-0732">Signal</keyword>
<feature type="signal peptide" evidence="1">
    <location>
        <begin position="1"/>
        <end position="23"/>
    </location>
</feature>
<name>A0A4R2I3L7_9GAMM</name>
<feature type="chain" id="PRO_5020368715" evidence="1">
    <location>
        <begin position="24"/>
        <end position="128"/>
    </location>
</feature>
<evidence type="ECO:0000256" key="1">
    <source>
        <dbReference type="SAM" id="SignalP"/>
    </source>
</evidence>
<evidence type="ECO:0000313" key="2">
    <source>
        <dbReference type="EMBL" id="TCO38741.1"/>
    </source>
</evidence>
<sequence>MQIRNIASSALVIAFAFACSARAAAAADATPAKTEKPLTAQQARMKGCNAEAKSQSLKGDERRAFMSTCLKGGSTALTAHDTAKATPSTAQLKRKACSAQAKEKGLKGSERKAFVRDCASEGEVASAT</sequence>
<protein>
    <submittedName>
        <fullName evidence="2">PsiF repeat-containing protein</fullName>
    </submittedName>
</protein>
<dbReference type="OrthoDB" id="8001925at2"/>
<dbReference type="RefSeq" id="WP_131998824.1">
    <property type="nucleotide sequence ID" value="NZ_SLWQ01000007.1"/>
</dbReference>
<organism evidence="2 3">
    <name type="scientific">Dokdonella fugitiva</name>
    <dbReference type="NCBI Taxonomy" id="328517"/>
    <lineage>
        <taxon>Bacteria</taxon>
        <taxon>Pseudomonadati</taxon>
        <taxon>Pseudomonadota</taxon>
        <taxon>Gammaproteobacteria</taxon>
        <taxon>Lysobacterales</taxon>
        <taxon>Rhodanobacteraceae</taxon>
        <taxon>Dokdonella</taxon>
    </lineage>
</organism>
<evidence type="ECO:0000313" key="3">
    <source>
        <dbReference type="Proteomes" id="UP000294862"/>
    </source>
</evidence>
<keyword evidence="3" id="KW-1185">Reference proteome</keyword>
<gene>
    <name evidence="2" type="ORF">EV148_10725</name>
</gene>
<comment type="caution">
    <text evidence="2">The sequence shown here is derived from an EMBL/GenBank/DDBJ whole genome shotgun (WGS) entry which is preliminary data.</text>
</comment>
<dbReference type="InterPro" id="IPR011690">
    <property type="entry name" value="P_starv_induced_PsiF"/>
</dbReference>
<dbReference type="Proteomes" id="UP000294862">
    <property type="component" value="Unassembled WGS sequence"/>
</dbReference>
<accession>A0A4R2I3L7</accession>
<dbReference type="Pfam" id="PF07769">
    <property type="entry name" value="PsiF_repeat"/>
    <property type="match status" value="2"/>
</dbReference>
<dbReference type="PROSITE" id="PS51257">
    <property type="entry name" value="PROKAR_LIPOPROTEIN"/>
    <property type="match status" value="1"/>
</dbReference>